<feature type="region of interest" description="Disordered" evidence="1">
    <location>
        <begin position="26"/>
        <end position="50"/>
    </location>
</feature>
<organism evidence="2 3">
    <name type="scientific">Scyliorhinus torazame</name>
    <name type="common">Cloudy catshark</name>
    <name type="synonym">Catulus torazame</name>
    <dbReference type="NCBI Taxonomy" id="75743"/>
    <lineage>
        <taxon>Eukaryota</taxon>
        <taxon>Metazoa</taxon>
        <taxon>Chordata</taxon>
        <taxon>Craniata</taxon>
        <taxon>Vertebrata</taxon>
        <taxon>Chondrichthyes</taxon>
        <taxon>Elasmobranchii</taxon>
        <taxon>Galeomorphii</taxon>
        <taxon>Galeoidea</taxon>
        <taxon>Carcharhiniformes</taxon>
        <taxon>Scyliorhinidae</taxon>
        <taxon>Scyliorhinus</taxon>
    </lineage>
</organism>
<dbReference type="OMA" id="NQYKRES"/>
<dbReference type="AlphaFoldDB" id="A0A401PM79"/>
<evidence type="ECO:0000313" key="2">
    <source>
        <dbReference type="EMBL" id="GCB74236.1"/>
    </source>
</evidence>
<evidence type="ECO:0000256" key="1">
    <source>
        <dbReference type="SAM" id="MobiDB-lite"/>
    </source>
</evidence>
<accession>A0A401PM79</accession>
<keyword evidence="3" id="KW-1185">Reference proteome</keyword>
<protein>
    <submittedName>
        <fullName evidence="2">Uncharacterized protein</fullName>
    </submittedName>
</protein>
<sequence length="120" mass="13451">MSSPSERPEEKLEAVIQKLEDTVLNPEVSGEDKTLTVRGEGEGGPLTPVPARIREIVTKNLTAERMEAPQDRSSMASLQEENCMLQEELSRMEDLLAQSHAERDELAIKFHAVSERMFSL</sequence>
<proteinExistence type="predicted"/>
<gene>
    <name evidence="2" type="ORF">scyTo_0003324</name>
</gene>
<dbReference type="Proteomes" id="UP000288216">
    <property type="component" value="Unassembled WGS sequence"/>
</dbReference>
<evidence type="ECO:0000313" key="3">
    <source>
        <dbReference type="Proteomes" id="UP000288216"/>
    </source>
</evidence>
<comment type="caution">
    <text evidence="2">The sequence shown here is derived from an EMBL/GenBank/DDBJ whole genome shotgun (WGS) entry which is preliminary data.</text>
</comment>
<dbReference type="OrthoDB" id="3549872at2759"/>
<name>A0A401PM79_SCYTO</name>
<dbReference type="EMBL" id="BFAA01000892">
    <property type="protein sequence ID" value="GCB74236.1"/>
    <property type="molecule type" value="Genomic_DNA"/>
</dbReference>
<reference evidence="2 3" key="1">
    <citation type="journal article" date="2018" name="Nat. Ecol. Evol.">
        <title>Shark genomes provide insights into elasmobranch evolution and the origin of vertebrates.</title>
        <authorList>
            <person name="Hara Y"/>
            <person name="Yamaguchi K"/>
            <person name="Onimaru K"/>
            <person name="Kadota M"/>
            <person name="Koyanagi M"/>
            <person name="Keeley SD"/>
            <person name="Tatsumi K"/>
            <person name="Tanaka K"/>
            <person name="Motone F"/>
            <person name="Kageyama Y"/>
            <person name="Nozu R"/>
            <person name="Adachi N"/>
            <person name="Nishimura O"/>
            <person name="Nakagawa R"/>
            <person name="Tanegashima C"/>
            <person name="Kiyatake I"/>
            <person name="Matsumoto R"/>
            <person name="Murakumo K"/>
            <person name="Nishida K"/>
            <person name="Terakita A"/>
            <person name="Kuratani S"/>
            <person name="Sato K"/>
            <person name="Hyodo S Kuraku.S."/>
        </authorList>
    </citation>
    <scope>NUCLEOTIDE SEQUENCE [LARGE SCALE GENOMIC DNA]</scope>
</reference>
<feature type="compositionally biased region" description="Basic and acidic residues" evidence="1">
    <location>
        <begin position="30"/>
        <end position="41"/>
    </location>
</feature>
<dbReference type="STRING" id="75743.A0A401PM79"/>